<comment type="subcellular location">
    <subcellularLocation>
        <location evidence="1">Cell envelope</location>
    </subcellularLocation>
    <subcellularLocation>
        <location evidence="5">Periplasm</location>
    </subcellularLocation>
</comment>
<accession>U5T7H4</accession>
<evidence type="ECO:0000313" key="9">
    <source>
        <dbReference type="Proteomes" id="UP000017640"/>
    </source>
</evidence>
<keyword evidence="5" id="KW-0574">Periplasm</keyword>
<reference evidence="8 9" key="1">
    <citation type="journal article" date="2013" name="BMC Genomics">
        <title>Genomes of "Spiribacter", a streamlined, successful halophilic bacterium.</title>
        <authorList>
            <person name="Lopez-Perez M."/>
            <person name="Ghai R."/>
            <person name="Leon M.J."/>
            <person name="Rodriguez-Olmos A."/>
            <person name="Copa-Patino J.L."/>
            <person name="Soliveri J."/>
            <person name="Sanchez-Porro C."/>
            <person name="Ventosa A."/>
            <person name="Rodriguez-Valera F."/>
        </authorList>
    </citation>
    <scope>NUCLEOTIDE SEQUENCE [LARGE SCALE GENOMIC DNA]</scope>
    <source>
        <strain evidence="8 9">UAH-SP71</strain>
    </source>
</reference>
<dbReference type="Proteomes" id="UP000017640">
    <property type="component" value="Chromosome"/>
</dbReference>
<dbReference type="Pfam" id="PF04234">
    <property type="entry name" value="CopC"/>
    <property type="match status" value="1"/>
</dbReference>
<dbReference type="AlphaFoldDB" id="U5T7H4"/>
<dbReference type="HOGENOM" id="CLU_087859_4_0_6"/>
<dbReference type="PANTHER" id="PTHR34820">
    <property type="entry name" value="INNER MEMBRANE PROTEIN YEBZ"/>
    <property type="match status" value="1"/>
</dbReference>
<dbReference type="STRING" id="1335757.SPICUR_05895"/>
<evidence type="ECO:0000256" key="6">
    <source>
        <dbReference type="SAM" id="SignalP"/>
    </source>
</evidence>
<dbReference type="GO" id="GO:0006825">
    <property type="term" value="P:copper ion transport"/>
    <property type="evidence" value="ECO:0007669"/>
    <property type="project" value="InterPro"/>
</dbReference>
<dbReference type="KEGG" id="spiu:SPICUR_05895"/>
<dbReference type="GO" id="GO:0042597">
    <property type="term" value="C:periplasmic space"/>
    <property type="evidence" value="ECO:0007669"/>
    <property type="project" value="UniProtKB-SubCell"/>
</dbReference>
<keyword evidence="3 5" id="KW-0732">Signal</keyword>
<evidence type="ECO:0000256" key="4">
    <source>
        <dbReference type="ARBA" id="ARBA00023008"/>
    </source>
</evidence>
<feature type="domain" description="CopC" evidence="7">
    <location>
        <begin position="25"/>
        <end position="117"/>
    </location>
</feature>
<keyword evidence="2 5" id="KW-0479">Metal-binding</keyword>
<comment type="similarity">
    <text evidence="5">Belongs to the CopC family.</text>
</comment>
<evidence type="ECO:0000259" key="7">
    <source>
        <dbReference type="Pfam" id="PF04234"/>
    </source>
</evidence>
<keyword evidence="4 5" id="KW-0186">Copper</keyword>
<feature type="chain" id="PRO_5004664490" description="Copper resistance protein C" evidence="6">
    <location>
        <begin position="25"/>
        <end position="120"/>
    </location>
</feature>
<dbReference type="InterPro" id="IPR007348">
    <property type="entry name" value="CopC_dom"/>
</dbReference>
<evidence type="ECO:0000256" key="3">
    <source>
        <dbReference type="ARBA" id="ARBA00022729"/>
    </source>
</evidence>
<keyword evidence="9" id="KW-1185">Reference proteome</keyword>
<dbReference type="eggNOG" id="COG2372">
    <property type="taxonomic scope" value="Bacteria"/>
</dbReference>
<dbReference type="GO" id="GO:0005507">
    <property type="term" value="F:copper ion binding"/>
    <property type="evidence" value="ECO:0007669"/>
    <property type="project" value="UniProtKB-UniRule"/>
</dbReference>
<dbReference type="Gene3D" id="2.60.40.1220">
    <property type="match status" value="1"/>
</dbReference>
<evidence type="ECO:0000256" key="2">
    <source>
        <dbReference type="ARBA" id="ARBA00022723"/>
    </source>
</evidence>
<evidence type="ECO:0000256" key="5">
    <source>
        <dbReference type="RuleBase" id="RU369037"/>
    </source>
</evidence>
<organism evidence="8 9">
    <name type="scientific">Spiribacter curvatus</name>
    <dbReference type="NCBI Taxonomy" id="1335757"/>
    <lineage>
        <taxon>Bacteria</taxon>
        <taxon>Pseudomonadati</taxon>
        <taxon>Pseudomonadota</taxon>
        <taxon>Gammaproteobacteria</taxon>
        <taxon>Chromatiales</taxon>
        <taxon>Ectothiorhodospiraceae</taxon>
        <taxon>Spiribacter</taxon>
    </lineage>
</organism>
<protein>
    <recommendedName>
        <fullName evidence="5">Copper resistance protein C</fullName>
    </recommendedName>
</protein>
<proteinExistence type="inferred from homology"/>
<name>U5T7H4_9GAMM</name>
<dbReference type="InterPro" id="IPR014756">
    <property type="entry name" value="Ig_E-set"/>
</dbReference>
<dbReference type="InterPro" id="IPR032694">
    <property type="entry name" value="CopC/D"/>
</dbReference>
<dbReference type="SUPFAM" id="SSF81296">
    <property type="entry name" value="E set domains"/>
    <property type="match status" value="1"/>
</dbReference>
<dbReference type="PANTHER" id="PTHR34820:SF4">
    <property type="entry name" value="INNER MEMBRANE PROTEIN YEBZ"/>
    <property type="match status" value="1"/>
</dbReference>
<evidence type="ECO:0000256" key="1">
    <source>
        <dbReference type="ARBA" id="ARBA00004196"/>
    </source>
</evidence>
<evidence type="ECO:0000313" key="8">
    <source>
        <dbReference type="EMBL" id="AGY92152.1"/>
    </source>
</evidence>
<dbReference type="OrthoDB" id="5568545at2"/>
<dbReference type="GO" id="GO:0046688">
    <property type="term" value="P:response to copper ion"/>
    <property type="evidence" value="ECO:0007669"/>
    <property type="project" value="UniProtKB-UniRule"/>
</dbReference>
<sequence>MHPIRILIHSVMLALVLMGGDAAAHSMISSSEPADGATVAATPDRVSVSFDAPLRIVSATLTDEAGQSYAVSPLAGRSAAETLTVEPPSLPAGRYELEWRGLSEDGHTLSDAIAFTVSGD</sequence>
<dbReference type="RefSeq" id="WP_023367026.1">
    <property type="nucleotide sequence ID" value="NC_022664.1"/>
</dbReference>
<gene>
    <name evidence="8" type="ORF">SPICUR_05895</name>
</gene>
<feature type="signal peptide" evidence="6">
    <location>
        <begin position="1"/>
        <end position="24"/>
    </location>
</feature>
<dbReference type="EMBL" id="CP005990">
    <property type="protein sequence ID" value="AGY92152.1"/>
    <property type="molecule type" value="Genomic_DNA"/>
</dbReference>
<comment type="function">
    <text evidence="5">Involved in copper resistance.</text>
</comment>
<dbReference type="GO" id="GO:0005886">
    <property type="term" value="C:plasma membrane"/>
    <property type="evidence" value="ECO:0007669"/>
    <property type="project" value="TreeGrafter"/>
</dbReference>
<dbReference type="GO" id="GO:0030313">
    <property type="term" value="C:cell envelope"/>
    <property type="evidence" value="ECO:0007669"/>
    <property type="project" value="UniProtKB-SubCell"/>
</dbReference>
<dbReference type="InterPro" id="IPR014755">
    <property type="entry name" value="Cu-Rt/internalin_Ig-like"/>
</dbReference>